<feature type="domain" description="Asparagine synthetase" evidence="5">
    <location>
        <begin position="897"/>
        <end position="972"/>
    </location>
</feature>
<dbReference type="Pfam" id="PF00733">
    <property type="entry name" value="Asn_synthase"/>
    <property type="match status" value="1"/>
</dbReference>
<dbReference type="PANTHER" id="PTHR45937:SF1">
    <property type="entry name" value="ASPARAGINE SYNTHETASE DOMAIN-CONTAINING PROTEIN 1"/>
    <property type="match status" value="1"/>
</dbReference>
<evidence type="ECO:0000256" key="3">
    <source>
        <dbReference type="ARBA" id="ARBA00022962"/>
    </source>
</evidence>
<dbReference type="CDD" id="cd01991">
    <property type="entry name" value="Asn_synthase_B_C"/>
    <property type="match status" value="1"/>
</dbReference>
<evidence type="ECO:0000313" key="7">
    <source>
        <dbReference type="RefSeq" id="XP_026191082.1"/>
    </source>
</evidence>
<dbReference type="SUPFAM" id="SSF52402">
    <property type="entry name" value="Adenine nucleotide alpha hydrolases-like"/>
    <property type="match status" value="1"/>
</dbReference>
<dbReference type="GeneID" id="34620261"/>
<dbReference type="InterPro" id="IPR051857">
    <property type="entry name" value="Asn_synthetase_domain"/>
</dbReference>
<feature type="region of interest" description="Disordered" evidence="4">
    <location>
        <begin position="1014"/>
        <end position="1033"/>
    </location>
</feature>
<evidence type="ECO:0000256" key="1">
    <source>
        <dbReference type="ARBA" id="ARBA00022605"/>
    </source>
</evidence>
<gene>
    <name evidence="7" type="primary">LOC34620261</name>
</gene>
<sequence length="1122" mass="119614">MEGAFLVSIWPAGCPVPLECKGLFVVRTGCPHLSDGAEFSDSAGLQIAFAANRVLQSQTAEPSSVHPRDSSSGSCCMQTRETLVVHEDAGLHPSQGSEAWADLLTSLSDLKEASSISAVAARREWRASVVSPHHDRTPDCSKEAVLGSPDCLAAVSVPSGLPAIDPTWTDRLESLGPARAAYARRVCSVLSRLCRWRCPYAPVSSEHSASASSVFQSDQNLPSVSYPSAAFSLVFHSDTFGLLFFCRDKLGLASLLAVEQPPRRAVEGPLFALTPSAAMLRLAGRPALAVKGSRVHVTEVPVDGVWILDLWELADSLQEKRVLGSAVLPLGVASEEDPDAACLRSAAPSGGATAFCIPWAQPSVLRGDHLWCACTDCCTAREAFWQQHFGGCSQSSVLCGALRALGPSETQLETILWGPTKLSKAFSAADSPNISCSGAALFVGNATAPTSAEVLKCLYSQIIDAVSRALPEALGRINAHSDLDATSTAAAASPAFVGLLFSGGVDSTLLAGMVLRVLAAAMAAENPGRSPAAYPSEKAVPQQLVVVELVSVGFSAEAPDRMTALRSYEDLLQLLHCLGSPCRRGGASAEATQGPPNCSLVTIGEWGLELRLVAIDVGSADTAEHRTQLLEAIHPKRSHMDFNIAAPLYFASRGVGYLVSPSFGQSTEWRLLLRNSALWTDLLIRPPPHHRMRSQPARNGGASTQGDVLERETPVQGKKSPFRQSSEGRGRQWACDVSCGVCRRQAKEGCAHFACKLCCEKLRNVATQCAEAEGPDAMDNGEIYLNGRGKIKVSALGIAIQKTCPVHRRRQLRCTFTSTGTQSGQHSGCGTDVPGKAKVPAPFESLASLPCGVPLATTSSGRPFMAMHAAEASEWSSLDPRRQKCIDAETGTYILQSSVVLMGSGADELFGGYGRHRTANLKQGGEALRKEQILDLKRLWFRNMGRDARSLGAFGRLARFPFLDENLLCFVCKFVPFSHIVQPDRTLSREAEGLMQRLLATVDGQMQNLQQAGTSSCGTLHSEPGSGESLQGPGRELNARAEHLMSGSNSCKGEEGGSTLCCGNKWLLRLCAVLCRLPFSSVAKKRAMQFGSRSAKVSNSECFSSNRKARGDAVLHTSSDSQ</sequence>
<evidence type="ECO:0000259" key="5">
    <source>
        <dbReference type="Pfam" id="PF00733"/>
    </source>
</evidence>
<dbReference type="Gene3D" id="3.40.50.620">
    <property type="entry name" value="HUPs"/>
    <property type="match status" value="2"/>
</dbReference>
<accession>A0A6P6RUB8</accession>
<name>A0A6P6RUB8_9EIME</name>
<evidence type="ECO:0000313" key="6">
    <source>
        <dbReference type="Proteomes" id="UP000515125"/>
    </source>
</evidence>
<dbReference type="InterPro" id="IPR001962">
    <property type="entry name" value="Asn_synthase"/>
</dbReference>
<proteinExistence type="predicted"/>
<dbReference type="GO" id="GO:0006529">
    <property type="term" value="P:asparagine biosynthetic process"/>
    <property type="evidence" value="ECO:0007669"/>
    <property type="project" value="UniProtKB-KW"/>
</dbReference>
<keyword evidence="2" id="KW-0061">Asparagine biosynthesis</keyword>
<dbReference type="PANTHER" id="PTHR45937">
    <property type="entry name" value="ASPARAGINE SYNTHETASE DOMAIN-CONTAINING PROTEIN 1"/>
    <property type="match status" value="1"/>
</dbReference>
<feature type="region of interest" description="Disordered" evidence="4">
    <location>
        <begin position="689"/>
        <end position="726"/>
    </location>
</feature>
<keyword evidence="6" id="KW-1185">Reference proteome</keyword>
<dbReference type="AlphaFoldDB" id="A0A6P6RUB8"/>
<dbReference type="RefSeq" id="XP_026191082.1">
    <property type="nucleotide sequence ID" value="XM_026335297.1"/>
</dbReference>
<dbReference type="InterPro" id="IPR014729">
    <property type="entry name" value="Rossmann-like_a/b/a_fold"/>
</dbReference>
<dbReference type="Proteomes" id="UP000515125">
    <property type="component" value="Unplaced"/>
</dbReference>
<evidence type="ECO:0000256" key="4">
    <source>
        <dbReference type="SAM" id="MobiDB-lite"/>
    </source>
</evidence>
<protein>
    <submittedName>
        <fullName evidence="7">Uncharacterized protein LOC34620261</fullName>
    </submittedName>
</protein>
<dbReference type="OrthoDB" id="10252281at2759"/>
<reference evidence="7" key="1">
    <citation type="submission" date="2025-08" db="UniProtKB">
        <authorList>
            <consortium name="RefSeq"/>
        </authorList>
    </citation>
    <scope>IDENTIFICATION</scope>
</reference>
<organism evidence="6 7">
    <name type="scientific">Cyclospora cayetanensis</name>
    <dbReference type="NCBI Taxonomy" id="88456"/>
    <lineage>
        <taxon>Eukaryota</taxon>
        <taxon>Sar</taxon>
        <taxon>Alveolata</taxon>
        <taxon>Apicomplexa</taxon>
        <taxon>Conoidasida</taxon>
        <taxon>Coccidia</taxon>
        <taxon>Eucoccidiorida</taxon>
        <taxon>Eimeriorina</taxon>
        <taxon>Eimeriidae</taxon>
        <taxon>Cyclospora</taxon>
    </lineage>
</organism>
<dbReference type="GO" id="GO:0004066">
    <property type="term" value="F:asparagine synthase (glutamine-hydrolyzing) activity"/>
    <property type="evidence" value="ECO:0007669"/>
    <property type="project" value="InterPro"/>
</dbReference>
<evidence type="ECO:0000256" key="2">
    <source>
        <dbReference type="ARBA" id="ARBA00022888"/>
    </source>
</evidence>
<keyword evidence="1" id="KW-0028">Amino-acid biosynthesis</keyword>
<keyword evidence="3" id="KW-0315">Glutamine amidotransferase</keyword>